<dbReference type="InterPro" id="IPR014757">
    <property type="entry name" value="Tscrpt_reg_IclR_C"/>
</dbReference>
<dbReference type="SUPFAM" id="SSF46785">
    <property type="entry name" value="Winged helix' DNA-binding domain"/>
    <property type="match status" value="1"/>
</dbReference>
<feature type="domain" description="HTH iclR-type" evidence="4">
    <location>
        <begin position="15"/>
        <end position="76"/>
    </location>
</feature>
<evidence type="ECO:0000313" key="6">
    <source>
        <dbReference type="EMBL" id="MBB5070265.1"/>
    </source>
</evidence>
<dbReference type="PROSITE" id="PS51078">
    <property type="entry name" value="ICLR_ED"/>
    <property type="match status" value="1"/>
</dbReference>
<dbReference type="SMART" id="SM00346">
    <property type="entry name" value="HTH_ICLR"/>
    <property type="match status" value="1"/>
</dbReference>
<dbReference type="InterPro" id="IPR036390">
    <property type="entry name" value="WH_DNA-bd_sf"/>
</dbReference>
<keyword evidence="2 6" id="KW-0238">DNA-binding</keyword>
<dbReference type="GO" id="GO:0003677">
    <property type="term" value="F:DNA binding"/>
    <property type="evidence" value="ECO:0007669"/>
    <property type="project" value="UniProtKB-KW"/>
</dbReference>
<organism evidence="6 7">
    <name type="scientific">Saccharopolyspora gloriosae</name>
    <dbReference type="NCBI Taxonomy" id="455344"/>
    <lineage>
        <taxon>Bacteria</taxon>
        <taxon>Bacillati</taxon>
        <taxon>Actinomycetota</taxon>
        <taxon>Actinomycetes</taxon>
        <taxon>Pseudonocardiales</taxon>
        <taxon>Pseudonocardiaceae</taxon>
        <taxon>Saccharopolyspora</taxon>
    </lineage>
</organism>
<dbReference type="PANTHER" id="PTHR30136:SF24">
    <property type="entry name" value="HTH-TYPE TRANSCRIPTIONAL REPRESSOR ALLR"/>
    <property type="match status" value="1"/>
</dbReference>
<dbReference type="InterPro" id="IPR029016">
    <property type="entry name" value="GAF-like_dom_sf"/>
</dbReference>
<dbReference type="RefSeq" id="WP_184479819.1">
    <property type="nucleotide sequence ID" value="NZ_JACHIV010000001.1"/>
</dbReference>
<gene>
    <name evidence="6" type="ORF">BJ969_003353</name>
</gene>
<dbReference type="GO" id="GO:0003700">
    <property type="term" value="F:DNA-binding transcription factor activity"/>
    <property type="evidence" value="ECO:0007669"/>
    <property type="project" value="TreeGrafter"/>
</dbReference>
<dbReference type="InterPro" id="IPR005471">
    <property type="entry name" value="Tscrpt_reg_IclR_N"/>
</dbReference>
<evidence type="ECO:0000313" key="7">
    <source>
        <dbReference type="Proteomes" id="UP000580474"/>
    </source>
</evidence>
<dbReference type="Proteomes" id="UP000580474">
    <property type="component" value="Unassembled WGS sequence"/>
</dbReference>
<protein>
    <submittedName>
        <fullName evidence="6">DNA-binding IclR family transcriptional regulator</fullName>
    </submittedName>
</protein>
<keyword evidence="7" id="KW-1185">Reference proteome</keyword>
<feature type="domain" description="IclR-ED" evidence="5">
    <location>
        <begin position="77"/>
        <end position="259"/>
    </location>
</feature>
<dbReference type="GO" id="GO:0045892">
    <property type="term" value="P:negative regulation of DNA-templated transcription"/>
    <property type="evidence" value="ECO:0007669"/>
    <property type="project" value="TreeGrafter"/>
</dbReference>
<keyword evidence="3" id="KW-0804">Transcription</keyword>
<dbReference type="Pfam" id="PF01614">
    <property type="entry name" value="IclR_C"/>
    <property type="match status" value="1"/>
</dbReference>
<dbReference type="InterPro" id="IPR050707">
    <property type="entry name" value="HTH_MetabolicPath_Reg"/>
</dbReference>
<proteinExistence type="predicted"/>
<evidence type="ECO:0000259" key="4">
    <source>
        <dbReference type="PROSITE" id="PS51077"/>
    </source>
</evidence>
<keyword evidence="1" id="KW-0805">Transcription regulation</keyword>
<evidence type="ECO:0000256" key="3">
    <source>
        <dbReference type="ARBA" id="ARBA00023163"/>
    </source>
</evidence>
<dbReference type="Pfam" id="PF09339">
    <property type="entry name" value="HTH_IclR"/>
    <property type="match status" value="1"/>
</dbReference>
<dbReference type="EMBL" id="JACHIV010000001">
    <property type="protein sequence ID" value="MBB5070265.1"/>
    <property type="molecule type" value="Genomic_DNA"/>
</dbReference>
<name>A0A840NJQ0_9PSEU</name>
<evidence type="ECO:0000256" key="1">
    <source>
        <dbReference type="ARBA" id="ARBA00023015"/>
    </source>
</evidence>
<evidence type="ECO:0000259" key="5">
    <source>
        <dbReference type="PROSITE" id="PS51078"/>
    </source>
</evidence>
<dbReference type="AlphaFoldDB" id="A0A840NJQ0"/>
<reference evidence="6 7" key="1">
    <citation type="submission" date="2020-08" db="EMBL/GenBank/DDBJ databases">
        <title>Sequencing the genomes of 1000 actinobacteria strains.</title>
        <authorList>
            <person name="Klenk H.-P."/>
        </authorList>
    </citation>
    <scope>NUCLEOTIDE SEQUENCE [LARGE SCALE GENOMIC DNA]</scope>
    <source>
        <strain evidence="6 7">DSM 45582</strain>
    </source>
</reference>
<evidence type="ECO:0000256" key="2">
    <source>
        <dbReference type="ARBA" id="ARBA00023125"/>
    </source>
</evidence>
<dbReference type="PANTHER" id="PTHR30136">
    <property type="entry name" value="HELIX-TURN-HELIX TRANSCRIPTIONAL REGULATOR, ICLR FAMILY"/>
    <property type="match status" value="1"/>
</dbReference>
<sequence>MGQEAAEDGAGRETVGSVLRACQLLGHFSAQRPVITLAELTAASGLNKPTVHRLMSSFVEAGWMHRDHSGAYRVRMPVFTIGAAALAGFDLRTEARPELEALAERFGDTAFLMVPSGAGAVCIDRVEGGKPMVLAAVAIGSVLPFHAAAAPVAMVAFDSELRRRVLREPLPAFTGETVVDPAEFAEHLDRARAEGIARSRNDYLHGVSAVAAPVLGSGESLIGTISLGGHSDDFTGAAGDDRAEAVRAAANRLSTTLNAARV</sequence>
<comment type="caution">
    <text evidence="6">The sequence shown here is derived from an EMBL/GenBank/DDBJ whole genome shotgun (WGS) entry which is preliminary data.</text>
</comment>
<dbReference type="Gene3D" id="1.10.10.10">
    <property type="entry name" value="Winged helix-like DNA-binding domain superfamily/Winged helix DNA-binding domain"/>
    <property type="match status" value="1"/>
</dbReference>
<accession>A0A840NJQ0</accession>
<dbReference type="PROSITE" id="PS51077">
    <property type="entry name" value="HTH_ICLR"/>
    <property type="match status" value="1"/>
</dbReference>
<dbReference type="InterPro" id="IPR036388">
    <property type="entry name" value="WH-like_DNA-bd_sf"/>
</dbReference>
<dbReference type="SUPFAM" id="SSF55781">
    <property type="entry name" value="GAF domain-like"/>
    <property type="match status" value="1"/>
</dbReference>
<dbReference type="Gene3D" id="3.30.450.40">
    <property type="match status" value="1"/>
</dbReference>